<evidence type="ECO:0000256" key="4">
    <source>
        <dbReference type="PIRSR" id="PIRSR600888-3"/>
    </source>
</evidence>
<dbReference type="GO" id="GO:0008830">
    <property type="term" value="F:dTDP-4-dehydrorhamnose 3,5-epimerase activity"/>
    <property type="evidence" value="ECO:0007669"/>
    <property type="project" value="InterPro"/>
</dbReference>
<accession>A0A0W7WQS4</accession>
<evidence type="ECO:0000313" key="6">
    <source>
        <dbReference type="Proteomes" id="UP000054804"/>
    </source>
</evidence>
<keyword evidence="2" id="KW-0413">Isomerase</keyword>
<dbReference type="Pfam" id="PF00908">
    <property type="entry name" value="dTDP_sugar_isom"/>
    <property type="match status" value="1"/>
</dbReference>
<dbReference type="Gene3D" id="2.60.120.10">
    <property type="entry name" value="Jelly Rolls"/>
    <property type="match status" value="1"/>
</dbReference>
<name>A0A0W7WQS4_9ACTN</name>
<dbReference type="InterPro" id="IPR011051">
    <property type="entry name" value="RmlC_Cupin_sf"/>
</dbReference>
<protein>
    <submittedName>
        <fullName evidence="5">dTDP-4-dehydrorhamnose 3,5-epimerase</fullName>
    </submittedName>
</protein>
<dbReference type="GO" id="GO:0000271">
    <property type="term" value="P:polysaccharide biosynthetic process"/>
    <property type="evidence" value="ECO:0007669"/>
    <property type="project" value="TreeGrafter"/>
</dbReference>
<evidence type="ECO:0000256" key="1">
    <source>
        <dbReference type="ARBA" id="ARBA00010154"/>
    </source>
</evidence>
<sequence>MQTRELGVRGAHVFTPDVFPDERGLFVAPYQQPAFTRALGGPLFPVAQTGHSRSRRGVVRGVHFTRTPPGMATYVHCAHGSALDFVVDLRLGSPTFGRWDRLVLDAVTFRAVHLPVGVGHAFQALEDDTVMAYLLSGGYAADDEKAVSATDPALALPLRDDLPRLLSPRDRVAPTLAAAERAGLLPAYETCVRLDARLHEAALAAAGERHG</sequence>
<feature type="active site" description="Proton acceptor" evidence="3">
    <location>
        <position position="63"/>
    </location>
</feature>
<dbReference type="PANTHER" id="PTHR21047">
    <property type="entry name" value="DTDP-6-DEOXY-D-GLUCOSE-3,5 EPIMERASE"/>
    <property type="match status" value="1"/>
</dbReference>
<evidence type="ECO:0000256" key="2">
    <source>
        <dbReference type="ARBA" id="ARBA00023235"/>
    </source>
</evidence>
<reference evidence="5 6" key="1">
    <citation type="submission" date="2015-12" db="EMBL/GenBank/DDBJ databases">
        <title>Draft genome sequence of Streptomyces silvensis ATCC 53525, a producer of novel hormone antagonists.</title>
        <authorList>
            <person name="Johnston C.W."/>
            <person name="Li Y."/>
            <person name="Magarvey N.A."/>
        </authorList>
    </citation>
    <scope>NUCLEOTIDE SEQUENCE [LARGE SCALE GENOMIC DNA]</scope>
    <source>
        <strain evidence="5 6">ATCC 53525</strain>
    </source>
</reference>
<dbReference type="CDD" id="cd00438">
    <property type="entry name" value="cupin_RmlC"/>
    <property type="match status" value="1"/>
</dbReference>
<dbReference type="GO" id="GO:0005829">
    <property type="term" value="C:cytosol"/>
    <property type="evidence" value="ECO:0007669"/>
    <property type="project" value="TreeGrafter"/>
</dbReference>
<dbReference type="STRING" id="1765722.AT728_37805"/>
<dbReference type="EMBL" id="LOCL01000084">
    <property type="protein sequence ID" value="KUF12921.1"/>
    <property type="molecule type" value="Genomic_DNA"/>
</dbReference>
<dbReference type="SUPFAM" id="SSF51182">
    <property type="entry name" value="RmlC-like cupins"/>
    <property type="match status" value="1"/>
</dbReference>
<dbReference type="OrthoDB" id="9800680at2"/>
<dbReference type="Proteomes" id="UP000054804">
    <property type="component" value="Unassembled WGS sequence"/>
</dbReference>
<evidence type="ECO:0000313" key="5">
    <source>
        <dbReference type="EMBL" id="KUF12921.1"/>
    </source>
</evidence>
<dbReference type="InterPro" id="IPR014710">
    <property type="entry name" value="RmlC-like_jellyroll"/>
</dbReference>
<dbReference type="RefSeq" id="WP_058852785.1">
    <property type="nucleotide sequence ID" value="NZ_LOCL01000084.1"/>
</dbReference>
<comment type="caution">
    <text evidence="5">The sequence shown here is derived from an EMBL/GenBank/DDBJ whole genome shotgun (WGS) entry which is preliminary data.</text>
</comment>
<dbReference type="PANTHER" id="PTHR21047:SF2">
    <property type="entry name" value="THYMIDINE DIPHOSPHO-4-KETO-RHAMNOSE 3,5-EPIMERASE"/>
    <property type="match status" value="1"/>
</dbReference>
<evidence type="ECO:0000256" key="3">
    <source>
        <dbReference type="PIRSR" id="PIRSR600888-1"/>
    </source>
</evidence>
<feature type="active site" description="Proton donor" evidence="3">
    <location>
        <position position="133"/>
    </location>
</feature>
<comment type="similarity">
    <text evidence="1">Belongs to the dTDP-4-dehydrorhamnose 3,5-epimerase family.</text>
</comment>
<proteinExistence type="inferred from homology"/>
<feature type="site" description="Participates in a stacking interaction with the thymidine ring of dTDP-4-oxo-6-deoxyglucose" evidence="4">
    <location>
        <position position="139"/>
    </location>
</feature>
<keyword evidence="6" id="KW-1185">Reference proteome</keyword>
<organism evidence="5 6">
    <name type="scientific">Streptomyces silvensis</name>
    <dbReference type="NCBI Taxonomy" id="1765722"/>
    <lineage>
        <taxon>Bacteria</taxon>
        <taxon>Bacillati</taxon>
        <taxon>Actinomycetota</taxon>
        <taxon>Actinomycetes</taxon>
        <taxon>Kitasatosporales</taxon>
        <taxon>Streptomycetaceae</taxon>
        <taxon>Streptomyces</taxon>
    </lineage>
</organism>
<dbReference type="GO" id="GO:0019305">
    <property type="term" value="P:dTDP-rhamnose biosynthetic process"/>
    <property type="evidence" value="ECO:0007669"/>
    <property type="project" value="TreeGrafter"/>
</dbReference>
<dbReference type="InterPro" id="IPR000888">
    <property type="entry name" value="RmlC-like"/>
</dbReference>
<dbReference type="AlphaFoldDB" id="A0A0W7WQS4"/>
<gene>
    <name evidence="5" type="ORF">AT728_37805</name>
</gene>